<evidence type="ECO:0000256" key="3">
    <source>
        <dbReference type="ARBA" id="ARBA00023277"/>
    </source>
</evidence>
<dbReference type="Pfam" id="PF00395">
    <property type="entry name" value="SLH"/>
    <property type="match status" value="3"/>
</dbReference>
<keyword evidence="4" id="KW-0624">Polysaccharide degradation</keyword>
<dbReference type="RefSeq" id="WP_090713183.1">
    <property type="nucleotide sequence ID" value="NZ_CBCSKY010000002.1"/>
</dbReference>
<dbReference type="InterPro" id="IPR034641">
    <property type="entry name" value="RGL11"/>
</dbReference>
<gene>
    <name evidence="8" type="ORF">SAMN05216192_1059</name>
</gene>
<dbReference type="InterPro" id="IPR011081">
    <property type="entry name" value="Big_4"/>
</dbReference>
<reference evidence="9" key="1">
    <citation type="submission" date="2016-10" db="EMBL/GenBank/DDBJ databases">
        <authorList>
            <person name="Varghese N."/>
            <person name="Submissions S."/>
        </authorList>
    </citation>
    <scope>NUCLEOTIDE SEQUENCE [LARGE SCALE GENOMIC DNA]</scope>
    <source>
        <strain evidence="9">CGMCC 1.11012</strain>
    </source>
</reference>
<dbReference type="Pfam" id="PF02368">
    <property type="entry name" value="Big_2"/>
    <property type="match status" value="1"/>
</dbReference>
<evidence type="ECO:0000259" key="7">
    <source>
        <dbReference type="PROSITE" id="PS51272"/>
    </source>
</evidence>
<dbReference type="EMBL" id="FNDX01000005">
    <property type="protein sequence ID" value="SDI37451.1"/>
    <property type="molecule type" value="Genomic_DNA"/>
</dbReference>
<dbReference type="PROSITE" id="PS51272">
    <property type="entry name" value="SLH"/>
    <property type="match status" value="3"/>
</dbReference>
<dbReference type="OrthoDB" id="9802318at2"/>
<organism evidence="8 9">
    <name type="scientific">Paenibacillus typhae</name>
    <dbReference type="NCBI Taxonomy" id="1174501"/>
    <lineage>
        <taxon>Bacteria</taxon>
        <taxon>Bacillati</taxon>
        <taxon>Bacillota</taxon>
        <taxon>Bacilli</taxon>
        <taxon>Bacillales</taxon>
        <taxon>Paenibacillaceae</taxon>
        <taxon>Paenibacillus</taxon>
    </lineage>
</organism>
<dbReference type="Pfam" id="PF03442">
    <property type="entry name" value="CBM_X2"/>
    <property type="match status" value="1"/>
</dbReference>
<dbReference type="Gene3D" id="2.60.40.10">
    <property type="entry name" value="Immunoglobulins"/>
    <property type="match status" value="2"/>
</dbReference>
<keyword evidence="1 6" id="KW-0732">Signal</keyword>
<keyword evidence="2" id="KW-0136">Cellulose degradation</keyword>
<evidence type="ECO:0000313" key="8">
    <source>
        <dbReference type="EMBL" id="SDI37451.1"/>
    </source>
</evidence>
<evidence type="ECO:0000256" key="6">
    <source>
        <dbReference type="SAM" id="SignalP"/>
    </source>
</evidence>
<dbReference type="Proteomes" id="UP000199050">
    <property type="component" value="Unassembled WGS sequence"/>
</dbReference>
<keyword evidence="3" id="KW-0119">Carbohydrate metabolism</keyword>
<dbReference type="Pfam" id="PF18370">
    <property type="entry name" value="RGI_lyase"/>
    <property type="match status" value="1"/>
</dbReference>
<name>A0A1G8K1Z8_9BACL</name>
<dbReference type="SUPFAM" id="SSF81296">
    <property type="entry name" value="E set domains"/>
    <property type="match status" value="1"/>
</dbReference>
<proteinExistence type="predicted"/>
<feature type="domain" description="SLH" evidence="7">
    <location>
        <begin position="1628"/>
        <end position="1691"/>
    </location>
</feature>
<accession>A0A1G8K1Z8</accession>
<feature type="domain" description="SLH" evidence="7">
    <location>
        <begin position="1692"/>
        <end position="1750"/>
    </location>
</feature>
<sequence>MKSKLKKYMSVVLTVSMAFMLMPSAVLGAPEGGGNATAAAALAQVGGVLDFEDGELTGTVTGAPATTGPGSVTVAVYESNKALRVQPPSDTDSNEAKQASYWWTLPLNSGEYDLTGKDQVEVSFDWWVDITRPSANSLDVRLNDGTDQVVTLRTAGGGTNADSPATISYYAGNMNAANAPTTGASVTALTGVPRLTKLSATLSLDLLAQVASISVTDGGSRAYTTPQPIAIGSDKLTSLSIGASRASGQNWARFNAVTGVDWNEDTYGMRVDNILFKAASTGGVKPVINPGELTISPASAASLEYGEGSLADKHSATFSAVVMPINATDRTFAWSISDEKIAAITVNPDKSVTVTGVGAGEATLTAVSVMDSSVKNSVPIKVKYVPSVTEPAPDFSALLAEGYTQEFGSNFAAGGEAPLWIFAGGTYHTLAREDAPQVNNYFRFDASGSGNRGGKGDLPHAVSGSKVYVNLDWKVPAVNTLQNTFNLSFQDGSNVLLSLRTGTYNGARTIGAFAGSLPGPTGPNPANFWSSDRYHAFTYNDVNVWYKVGVEFDFDTMLATVSLVPRDAAEAVPSVLTIPFEGSQISSFVLTGERAGGNNVSVVDNGVDNMYFFTKQLSADTIVEVLPYEFLPVLPETADSNTLQSWFKTVYIGDVTDEAGLDLPATVKVKLADGTTAEVGVTWVLTEAPWSTAAADLVYNGDKQGVFSYAGTLTSVPDVAVNRMGLKAKLYIENRHKDKVTAEPISMEWLDRGVVAVPVNSGDGVLVTWRLLSSEYNKGLTFNVYRNGDKINTSPVTVLDYVDAGGKTGDRYEVETINTGSMSKPATAWANNYVDIPLQRPADRPNPALAYGATSNADPITYTANDTSVADINGDGQYEILVKWYPSQAQDPGLANRHTGETIFDAYTLEGKLLWRINLGINIVSSAHHSAFNFYDLDQDGKAEFSVKTADGTRGYLPKADGTIDDLTDTSAWVLGDPEAVWVGGLQNPAKDNQINNTALGRVATGPETFTVFNAETGKPVDTVDYFAPYSISSNWGDNNNNRSDRFNGAVAYMPKNGEYGAEPYPTVIEVRAHYGPQYVAAYQFIDGKIVEIWTFTLADWNAGSNQGNHNVKVADLDFDGYNEVVLGGITIDQDGTIVWSTNGTRGTVAGGHGDALHVAAMVPDSNEIYVFQPHEASPPNNVTLVRGSTGEAVWTYSANLGDVGRGVAANVTPLPGFEVWAIGTPMYNIMNGKVITADVGGIGVANKAPVNFILYWDGDLLSEFFDGPDNNNSTAAPAITKFNYDVTTEQSELSTLQTLTGTYSNNGTKANPGLIADIFGDWRDEVLVRTDDNNALRIYTTDIPTDNVIYTLMHDPQYRLAANSQNAMYNQPAHLSFYLGEDIRDEVQNMQLPVSNIYYTAEADVTPAENSVLSVTEATYYTNAGADLTVTVTLNGNTLTGIKKGDSALADTDYSLDTVTPDGKQTVTIKRSYLATLSNGDVLTFVFSAGKSAKLKITVTTQEVSIPGSNPGSNPVTPTPTPGPAAGSGTGTGSAVQTPTPEKPILKSTLVNAEQTKAKLQQALQANQPVSFSDVPQTHWAAKAIRLASQLGIVEGMLNGEFKGSNQVTRAEFTAMIVRTLGIDTTGAAGSFSDTKGHWADAYITGLQRAGIVNGAGNGKFNPNQEITRAEMAAILARVLDMSAPASAAQFSDLSNHWAADSIEQLSRAGIVSGMGDGKFAPNDTATRNQSVTIIMRMLNIVLDLGLEL</sequence>
<dbReference type="InterPro" id="IPR013783">
    <property type="entry name" value="Ig-like_fold"/>
</dbReference>
<feature type="chain" id="PRO_5011449742" evidence="6">
    <location>
        <begin position="29"/>
        <end position="1750"/>
    </location>
</feature>
<evidence type="ECO:0000256" key="1">
    <source>
        <dbReference type="ARBA" id="ARBA00022729"/>
    </source>
</evidence>
<evidence type="ECO:0000256" key="4">
    <source>
        <dbReference type="ARBA" id="ARBA00023326"/>
    </source>
</evidence>
<feature type="signal peptide" evidence="6">
    <location>
        <begin position="1"/>
        <end position="28"/>
    </location>
</feature>
<dbReference type="InterPro" id="IPR005102">
    <property type="entry name" value="Carbo-bd_X2"/>
</dbReference>
<dbReference type="InterPro" id="IPR008964">
    <property type="entry name" value="Invasin/intimin_cell_adhesion"/>
</dbReference>
<dbReference type="InterPro" id="IPR003343">
    <property type="entry name" value="Big_2"/>
</dbReference>
<keyword evidence="9" id="KW-1185">Reference proteome</keyword>
<dbReference type="InterPro" id="IPR041624">
    <property type="entry name" value="RGI_lyase"/>
</dbReference>
<evidence type="ECO:0000256" key="2">
    <source>
        <dbReference type="ARBA" id="ARBA00023001"/>
    </source>
</evidence>
<dbReference type="PANTHER" id="PTHR43118:SF1">
    <property type="entry name" value="RHAMNOGALACTURONAN LYASE (EUROFUNG)"/>
    <property type="match status" value="1"/>
</dbReference>
<dbReference type="InterPro" id="IPR014756">
    <property type="entry name" value="Ig_E-set"/>
</dbReference>
<evidence type="ECO:0000313" key="9">
    <source>
        <dbReference type="Proteomes" id="UP000199050"/>
    </source>
</evidence>
<dbReference type="PANTHER" id="PTHR43118">
    <property type="entry name" value="RHAMNOGALACTURONAN LYASE (EUROFUNG)"/>
    <property type="match status" value="1"/>
</dbReference>
<dbReference type="GO" id="GO:0030245">
    <property type="term" value="P:cellulose catabolic process"/>
    <property type="evidence" value="ECO:0007669"/>
    <property type="project" value="UniProtKB-KW"/>
</dbReference>
<dbReference type="SUPFAM" id="SSF49373">
    <property type="entry name" value="Invasin/intimin cell-adhesion fragments"/>
    <property type="match status" value="1"/>
</dbReference>
<feature type="domain" description="SLH" evidence="7">
    <location>
        <begin position="1569"/>
        <end position="1627"/>
    </location>
</feature>
<feature type="region of interest" description="Disordered" evidence="5">
    <location>
        <begin position="1505"/>
        <end position="1542"/>
    </location>
</feature>
<dbReference type="Pfam" id="PF07532">
    <property type="entry name" value="Big_4"/>
    <property type="match status" value="1"/>
</dbReference>
<dbReference type="Pfam" id="PF21348">
    <property type="entry name" value="RGL11_C"/>
    <property type="match status" value="1"/>
</dbReference>
<dbReference type="InterPro" id="IPR001119">
    <property type="entry name" value="SLH_dom"/>
</dbReference>
<evidence type="ECO:0000256" key="5">
    <source>
        <dbReference type="SAM" id="MobiDB-lite"/>
    </source>
</evidence>
<dbReference type="InterPro" id="IPR049366">
    <property type="entry name" value="RGL11_C"/>
</dbReference>
<protein>
    <submittedName>
        <fullName evidence="8">Ig-like domain (Group 4)</fullName>
    </submittedName>
</protein>
<dbReference type="Gene3D" id="2.60.40.1080">
    <property type="match status" value="1"/>
</dbReference>
<dbReference type="STRING" id="1174501.SAMN05216192_1059"/>